<feature type="transmembrane region" description="Helical" evidence="1">
    <location>
        <begin position="12"/>
        <end position="34"/>
    </location>
</feature>
<dbReference type="AlphaFoldDB" id="A0A6A2YUL2"/>
<keyword evidence="1" id="KW-1133">Transmembrane helix</keyword>
<proteinExistence type="predicted"/>
<keyword evidence="1" id="KW-0472">Membrane</keyword>
<dbReference type="Proteomes" id="UP000436088">
    <property type="component" value="Unassembled WGS sequence"/>
</dbReference>
<evidence type="ECO:0000313" key="3">
    <source>
        <dbReference type="Proteomes" id="UP000436088"/>
    </source>
</evidence>
<dbReference type="EMBL" id="VEPZ02001279">
    <property type="protein sequence ID" value="KAE8682765.1"/>
    <property type="molecule type" value="Genomic_DNA"/>
</dbReference>
<accession>A0A6A2YUL2</accession>
<reference evidence="2" key="1">
    <citation type="submission" date="2019-09" db="EMBL/GenBank/DDBJ databases">
        <title>Draft genome information of white flower Hibiscus syriacus.</title>
        <authorList>
            <person name="Kim Y.-M."/>
        </authorList>
    </citation>
    <scope>NUCLEOTIDE SEQUENCE [LARGE SCALE GENOMIC DNA]</scope>
    <source>
        <strain evidence="2">YM2019G1</strain>
    </source>
</reference>
<keyword evidence="3" id="KW-1185">Reference proteome</keyword>
<gene>
    <name evidence="2" type="ORF">F3Y22_tig00111238pilonHSYRG00506</name>
</gene>
<organism evidence="2 3">
    <name type="scientific">Hibiscus syriacus</name>
    <name type="common">Rose of Sharon</name>
    <dbReference type="NCBI Taxonomy" id="106335"/>
    <lineage>
        <taxon>Eukaryota</taxon>
        <taxon>Viridiplantae</taxon>
        <taxon>Streptophyta</taxon>
        <taxon>Embryophyta</taxon>
        <taxon>Tracheophyta</taxon>
        <taxon>Spermatophyta</taxon>
        <taxon>Magnoliopsida</taxon>
        <taxon>eudicotyledons</taxon>
        <taxon>Gunneridae</taxon>
        <taxon>Pentapetalae</taxon>
        <taxon>rosids</taxon>
        <taxon>malvids</taxon>
        <taxon>Malvales</taxon>
        <taxon>Malvaceae</taxon>
        <taxon>Malvoideae</taxon>
        <taxon>Hibiscus</taxon>
    </lineage>
</organism>
<keyword evidence="1" id="KW-0812">Transmembrane</keyword>
<comment type="caution">
    <text evidence="2">The sequence shown here is derived from an EMBL/GenBank/DDBJ whole genome shotgun (WGS) entry which is preliminary data.</text>
</comment>
<sequence>MIPKQFHVLGKGAAIVFGGFLTLNLAATVAIGAFRSVAERKRKKSALPVGFVKGKDFTYASCAMEMLQ</sequence>
<name>A0A6A2YUL2_HIBSY</name>
<evidence type="ECO:0000256" key="1">
    <source>
        <dbReference type="SAM" id="Phobius"/>
    </source>
</evidence>
<evidence type="ECO:0000313" key="2">
    <source>
        <dbReference type="EMBL" id="KAE8682765.1"/>
    </source>
</evidence>
<protein>
    <submittedName>
        <fullName evidence="2">Polyol/monosaccharide transporter 5</fullName>
    </submittedName>
</protein>